<keyword evidence="4 6" id="KW-1133">Transmembrane helix</keyword>
<sequence>MTKKKLIVYFALTALFIFSFFSFATLFIFVWIKSSFGVVTFGQILFHLSFPLQGTDIRIIQNFIAIVIIPSLVLAFCMTFPMICVGFVRKCLHTFIHLVQQYHLSFRYSLCVLLCVIAVFVAEKRLHILTFIADTTQKQYSQFYEEHYKVASKPTDLSTTNNLIIIFAESFESTFNKIRGGGQAELIPYLRELATQNVSFSDTEQFGGFIQVANTGWTIAGLVSYLCAVPLWLPIGGNDFNNAYFLDSATCVSDILSELNYTQLMLLGSDAQFAGKASFFASHKIPYKDFYSYKREHKIPFGYKKNWGFEDSKLFTFARQELEHFYQTKKPFALYILTADTHFPNGFVDPILCSDLQAGYTNAVQCSDRLIHDFVTHAQALAKQYKQSTTIIILGDHLTMQQGLFPDNLERRIYNAFLNATFSVNPTTNLLHNRLLSHFDIAPLILDSIGIKTQAFGLGRNPLYTKTLLETFGLESFNQHITQHSRFYESLWVVNK</sequence>
<evidence type="ECO:0000259" key="7">
    <source>
        <dbReference type="Pfam" id="PF00884"/>
    </source>
</evidence>
<evidence type="ECO:0000256" key="5">
    <source>
        <dbReference type="ARBA" id="ARBA00023136"/>
    </source>
</evidence>
<dbReference type="InterPro" id="IPR017850">
    <property type="entry name" value="Alkaline_phosphatase_core_sf"/>
</dbReference>
<dbReference type="AlphaFoldDB" id="A0A3D8J7C3"/>
<evidence type="ECO:0000256" key="1">
    <source>
        <dbReference type="ARBA" id="ARBA00004651"/>
    </source>
</evidence>
<dbReference type="PANTHER" id="PTHR47371:SF3">
    <property type="entry name" value="PHOSPHOGLYCEROL TRANSFERASE I"/>
    <property type="match status" value="1"/>
</dbReference>
<reference evidence="8 9" key="1">
    <citation type="submission" date="2018-04" db="EMBL/GenBank/DDBJ databases">
        <title>Novel Campyloabacter and Helicobacter Species and Strains.</title>
        <authorList>
            <person name="Mannion A.J."/>
            <person name="Shen Z."/>
            <person name="Fox J.G."/>
        </authorList>
    </citation>
    <scope>NUCLEOTIDE SEQUENCE [LARGE SCALE GENOMIC DNA]</scope>
    <source>
        <strain evidence="8 9">MIT 97-5075</strain>
    </source>
</reference>
<evidence type="ECO:0000256" key="3">
    <source>
        <dbReference type="ARBA" id="ARBA00022692"/>
    </source>
</evidence>
<dbReference type="InterPro" id="IPR050448">
    <property type="entry name" value="OpgB/LTA_synthase_biosynth"/>
</dbReference>
<feature type="domain" description="Sulfatase N-terminal" evidence="7">
    <location>
        <begin position="250"/>
        <end position="401"/>
    </location>
</feature>
<proteinExistence type="predicted"/>
<evidence type="ECO:0000256" key="2">
    <source>
        <dbReference type="ARBA" id="ARBA00022475"/>
    </source>
</evidence>
<feature type="transmembrane region" description="Helical" evidence="6">
    <location>
        <begin position="7"/>
        <end position="32"/>
    </location>
</feature>
<evidence type="ECO:0000313" key="9">
    <source>
        <dbReference type="Proteomes" id="UP000256424"/>
    </source>
</evidence>
<comment type="caution">
    <text evidence="8">The sequence shown here is derived from an EMBL/GenBank/DDBJ whole genome shotgun (WGS) entry which is preliminary data.</text>
</comment>
<dbReference type="SUPFAM" id="SSF53649">
    <property type="entry name" value="Alkaline phosphatase-like"/>
    <property type="match status" value="1"/>
</dbReference>
<dbReference type="InterPro" id="IPR000917">
    <property type="entry name" value="Sulfatase_N"/>
</dbReference>
<dbReference type="Pfam" id="PF00884">
    <property type="entry name" value="Sulfatase"/>
    <property type="match status" value="1"/>
</dbReference>
<keyword evidence="5 6" id="KW-0472">Membrane</keyword>
<evidence type="ECO:0000313" key="8">
    <source>
        <dbReference type="EMBL" id="RDU73095.1"/>
    </source>
</evidence>
<dbReference type="PANTHER" id="PTHR47371">
    <property type="entry name" value="LIPOTEICHOIC ACID SYNTHASE"/>
    <property type="match status" value="1"/>
</dbReference>
<keyword evidence="9" id="KW-1185">Reference proteome</keyword>
<evidence type="ECO:0000256" key="6">
    <source>
        <dbReference type="SAM" id="Phobius"/>
    </source>
</evidence>
<dbReference type="GO" id="GO:0005886">
    <property type="term" value="C:plasma membrane"/>
    <property type="evidence" value="ECO:0007669"/>
    <property type="project" value="UniProtKB-SubCell"/>
</dbReference>
<organism evidence="8 9">
    <name type="scientific">Helicobacter aurati</name>
    <dbReference type="NCBI Taxonomy" id="137778"/>
    <lineage>
        <taxon>Bacteria</taxon>
        <taxon>Pseudomonadati</taxon>
        <taxon>Campylobacterota</taxon>
        <taxon>Epsilonproteobacteria</taxon>
        <taxon>Campylobacterales</taxon>
        <taxon>Helicobacteraceae</taxon>
        <taxon>Helicobacter</taxon>
    </lineage>
</organism>
<evidence type="ECO:0000256" key="4">
    <source>
        <dbReference type="ARBA" id="ARBA00022989"/>
    </source>
</evidence>
<keyword evidence="3 6" id="KW-0812">Transmembrane</keyword>
<protein>
    <recommendedName>
        <fullName evidence="7">Sulfatase N-terminal domain-containing protein</fullName>
    </recommendedName>
</protein>
<dbReference type="EMBL" id="NXLW01000003">
    <property type="protein sequence ID" value="RDU73095.1"/>
    <property type="molecule type" value="Genomic_DNA"/>
</dbReference>
<feature type="transmembrane region" description="Helical" evidence="6">
    <location>
        <begin position="104"/>
        <end position="122"/>
    </location>
</feature>
<name>A0A3D8J7C3_9HELI</name>
<dbReference type="CDD" id="cd16015">
    <property type="entry name" value="LTA_synthase"/>
    <property type="match status" value="1"/>
</dbReference>
<dbReference type="Gene3D" id="3.40.720.10">
    <property type="entry name" value="Alkaline Phosphatase, subunit A"/>
    <property type="match status" value="1"/>
</dbReference>
<keyword evidence="2" id="KW-1003">Cell membrane</keyword>
<dbReference type="Proteomes" id="UP000256424">
    <property type="component" value="Unassembled WGS sequence"/>
</dbReference>
<accession>A0A3D8J7C3</accession>
<dbReference type="RefSeq" id="WP_115582536.1">
    <property type="nucleotide sequence ID" value="NZ_NXLW01000003.1"/>
</dbReference>
<gene>
    <name evidence="8" type="ORF">CQA66_02380</name>
</gene>
<feature type="transmembrane region" description="Helical" evidence="6">
    <location>
        <begin position="59"/>
        <end position="83"/>
    </location>
</feature>
<comment type="subcellular location">
    <subcellularLocation>
        <location evidence="1">Cell membrane</location>
        <topology evidence="1">Multi-pass membrane protein</topology>
    </subcellularLocation>
</comment>